<name>A0ABP5TTG7_9ACTN</name>
<sequence>MSSNPAGRAAPARALIVAGLILIVLAVAAVLGLASIGAAGLVTGTQAPRGWDQLSDAFSVVNGIFSVFALMVVGLTLWVQFKELRMQRAELRMQREATEKSQRELHRSSEAVYRELHMHLTELAINDEDLAEVWSRYDSDLSPKLRKQYFYANLVLNYHGLFYRTGDRDERYVKAMLLDQFENPVIRAFWGEVRQFRRAMRDSGTPERDFDLLCEEAYQATRPAERDSDA</sequence>
<proteinExistence type="predicted"/>
<reference evidence="3" key="1">
    <citation type="journal article" date="2019" name="Int. J. Syst. Evol. Microbiol.">
        <title>The Global Catalogue of Microorganisms (GCM) 10K type strain sequencing project: providing services to taxonomists for standard genome sequencing and annotation.</title>
        <authorList>
            <consortium name="The Broad Institute Genomics Platform"/>
            <consortium name="The Broad Institute Genome Sequencing Center for Infectious Disease"/>
            <person name="Wu L."/>
            <person name="Ma J."/>
        </authorList>
    </citation>
    <scope>NUCLEOTIDE SEQUENCE [LARGE SCALE GENOMIC DNA]</scope>
    <source>
        <strain evidence="3">JCM 3272</strain>
    </source>
</reference>
<comment type="caution">
    <text evidence="2">The sequence shown here is derived from an EMBL/GenBank/DDBJ whole genome shotgun (WGS) entry which is preliminary data.</text>
</comment>
<dbReference type="InterPro" id="IPR045728">
    <property type="entry name" value="DUF6082"/>
</dbReference>
<evidence type="ECO:0000313" key="3">
    <source>
        <dbReference type="Proteomes" id="UP001501444"/>
    </source>
</evidence>
<dbReference type="EMBL" id="BAAARV010000048">
    <property type="protein sequence ID" value="GAA2360628.1"/>
    <property type="molecule type" value="Genomic_DNA"/>
</dbReference>
<keyword evidence="1" id="KW-0472">Membrane</keyword>
<evidence type="ECO:0000256" key="1">
    <source>
        <dbReference type="SAM" id="Phobius"/>
    </source>
</evidence>
<protein>
    <recommendedName>
        <fullName evidence="4">DUF4760 domain-containing protein</fullName>
    </recommendedName>
</protein>
<keyword evidence="1" id="KW-1133">Transmembrane helix</keyword>
<feature type="transmembrane region" description="Helical" evidence="1">
    <location>
        <begin position="57"/>
        <end position="79"/>
    </location>
</feature>
<keyword evidence="1" id="KW-0812">Transmembrane</keyword>
<evidence type="ECO:0000313" key="2">
    <source>
        <dbReference type="EMBL" id="GAA2360628.1"/>
    </source>
</evidence>
<organism evidence="2 3">
    <name type="scientific">Dactylosporangium salmoneum</name>
    <dbReference type="NCBI Taxonomy" id="53361"/>
    <lineage>
        <taxon>Bacteria</taxon>
        <taxon>Bacillati</taxon>
        <taxon>Actinomycetota</taxon>
        <taxon>Actinomycetes</taxon>
        <taxon>Micromonosporales</taxon>
        <taxon>Micromonosporaceae</taxon>
        <taxon>Dactylosporangium</taxon>
    </lineage>
</organism>
<dbReference type="Proteomes" id="UP001501444">
    <property type="component" value="Unassembled WGS sequence"/>
</dbReference>
<dbReference type="Pfam" id="PF19560">
    <property type="entry name" value="DUF6082"/>
    <property type="match status" value="1"/>
</dbReference>
<dbReference type="RefSeq" id="WP_344615469.1">
    <property type="nucleotide sequence ID" value="NZ_BAAARV010000048.1"/>
</dbReference>
<feature type="transmembrane region" description="Helical" evidence="1">
    <location>
        <begin position="12"/>
        <end position="37"/>
    </location>
</feature>
<keyword evidence="3" id="KW-1185">Reference proteome</keyword>
<evidence type="ECO:0008006" key="4">
    <source>
        <dbReference type="Google" id="ProtNLM"/>
    </source>
</evidence>
<gene>
    <name evidence="2" type="ORF">GCM10010170_055600</name>
</gene>
<accession>A0ABP5TTG7</accession>